<keyword evidence="3" id="KW-1185">Reference proteome</keyword>
<dbReference type="OrthoDB" id="8251616at2759"/>
<evidence type="ECO:0000313" key="2">
    <source>
        <dbReference type="EMBL" id="OXA49957.1"/>
    </source>
</evidence>
<proteinExistence type="predicted"/>
<dbReference type="Pfam" id="PF15753">
    <property type="entry name" value="BLOC1S3"/>
    <property type="match status" value="1"/>
</dbReference>
<sequence>MSNKNKTTPSTSKLIVSGEDLESEDEIDLEPRNPVIAVTDADGRSSSGVKVVTFQGEAPESDYEDFGSTISLDSANSMELDELDPDVATVLALAPILPQRRSPRLDPVVARKHREKNKSLRTNITDKFLLPVILQSAKKFEKLSHNLSNSQMQMQEALFQSRIATGNLLRLQKDLDNFLEVDYLKELKILPSDEVTPMLGTSSVSPPQSQKNSKKSDKPLNTSDSLLSAALSGGAHLI</sequence>
<feature type="region of interest" description="Disordered" evidence="1">
    <location>
        <begin position="1"/>
        <end position="32"/>
    </location>
</feature>
<reference evidence="2 3" key="1">
    <citation type="submission" date="2015-12" db="EMBL/GenBank/DDBJ databases">
        <title>The genome of Folsomia candida.</title>
        <authorList>
            <person name="Faddeeva A."/>
            <person name="Derks M.F."/>
            <person name="Anvar Y."/>
            <person name="Smit S."/>
            <person name="Van Straalen N."/>
            <person name="Roelofs D."/>
        </authorList>
    </citation>
    <scope>NUCLEOTIDE SEQUENCE [LARGE SCALE GENOMIC DNA]</scope>
    <source>
        <strain evidence="2 3">VU population</strain>
        <tissue evidence="2">Whole body</tissue>
    </source>
</reference>
<dbReference type="OMA" id="IIMHKSS"/>
<feature type="compositionally biased region" description="Low complexity" evidence="1">
    <location>
        <begin position="202"/>
        <end position="211"/>
    </location>
</feature>
<name>A0A226DYZ6_FOLCA</name>
<accession>A0A226DYZ6</accession>
<comment type="caution">
    <text evidence="2">The sequence shown here is derived from an EMBL/GenBank/DDBJ whole genome shotgun (WGS) entry which is preliminary data.</text>
</comment>
<evidence type="ECO:0000256" key="1">
    <source>
        <dbReference type="SAM" id="MobiDB-lite"/>
    </source>
</evidence>
<evidence type="ECO:0000313" key="3">
    <source>
        <dbReference type="Proteomes" id="UP000198287"/>
    </source>
</evidence>
<gene>
    <name evidence="2" type="ORF">Fcan01_15123</name>
</gene>
<feature type="compositionally biased region" description="Acidic residues" evidence="1">
    <location>
        <begin position="19"/>
        <end position="28"/>
    </location>
</feature>
<dbReference type="InterPro" id="IPR017245">
    <property type="entry name" value="BLOC-1_complex_su-3"/>
</dbReference>
<feature type="region of interest" description="Disordered" evidence="1">
    <location>
        <begin position="196"/>
        <end position="225"/>
    </location>
</feature>
<dbReference type="Proteomes" id="UP000198287">
    <property type="component" value="Unassembled WGS sequence"/>
</dbReference>
<dbReference type="EMBL" id="LNIX01000009">
    <property type="protein sequence ID" value="OXA49957.1"/>
    <property type="molecule type" value="Genomic_DNA"/>
</dbReference>
<dbReference type="AlphaFoldDB" id="A0A226DYZ6"/>
<protein>
    <submittedName>
        <fullName evidence="2">Uncharacterized protein</fullName>
    </submittedName>
</protein>
<organism evidence="2 3">
    <name type="scientific">Folsomia candida</name>
    <name type="common">Springtail</name>
    <dbReference type="NCBI Taxonomy" id="158441"/>
    <lineage>
        <taxon>Eukaryota</taxon>
        <taxon>Metazoa</taxon>
        <taxon>Ecdysozoa</taxon>
        <taxon>Arthropoda</taxon>
        <taxon>Hexapoda</taxon>
        <taxon>Collembola</taxon>
        <taxon>Entomobryomorpha</taxon>
        <taxon>Isotomoidea</taxon>
        <taxon>Isotomidae</taxon>
        <taxon>Proisotominae</taxon>
        <taxon>Folsomia</taxon>
    </lineage>
</organism>
<feature type="compositionally biased region" description="Polar residues" evidence="1">
    <location>
        <begin position="1"/>
        <end position="14"/>
    </location>
</feature>